<dbReference type="OrthoDB" id="115291at2"/>
<gene>
    <name evidence="2" type="ORF">E4665_11260</name>
</gene>
<proteinExistence type="predicted"/>
<comment type="caution">
    <text evidence="2">The sequence shown here is derived from an EMBL/GenBank/DDBJ whole genome shotgun (WGS) entry which is preliminary data.</text>
</comment>
<name>A0A4Z0GL36_9BACL</name>
<dbReference type="PANTHER" id="PTHR46623">
    <property type="entry name" value="CARBOXYMETHYLENEBUTENOLIDASE-RELATED"/>
    <property type="match status" value="1"/>
</dbReference>
<dbReference type="GO" id="GO:0016787">
    <property type="term" value="F:hydrolase activity"/>
    <property type="evidence" value="ECO:0007669"/>
    <property type="project" value="InterPro"/>
</dbReference>
<dbReference type="InterPro" id="IPR002925">
    <property type="entry name" value="Dienelactn_hydro"/>
</dbReference>
<dbReference type="Proteomes" id="UP000298347">
    <property type="component" value="Unassembled WGS sequence"/>
</dbReference>
<dbReference type="AlphaFoldDB" id="A0A4Z0GL36"/>
<evidence type="ECO:0000313" key="2">
    <source>
        <dbReference type="EMBL" id="TGA97673.1"/>
    </source>
</evidence>
<reference evidence="2 3" key="1">
    <citation type="journal article" date="2015" name="Int. J. Syst. Evol. Microbiol.">
        <title>Sporolactobacillus shoreae sp. nov. and Sporolactobacillus spathodeae sp. nov., two spore-forming lactic acid bacteria isolated from tree barks in Thailand.</title>
        <authorList>
            <person name="Thamacharoensuk T."/>
            <person name="Kitahara M."/>
            <person name="Ohkuma M."/>
            <person name="Thongchul N."/>
            <person name="Tanasupawat S."/>
        </authorList>
    </citation>
    <scope>NUCLEOTIDE SEQUENCE [LARGE SCALE GENOMIC DNA]</scope>
    <source>
        <strain evidence="2 3">BK92</strain>
    </source>
</reference>
<dbReference type="PANTHER" id="PTHR46623:SF6">
    <property type="entry name" value="ALPHA_BETA-HYDROLASES SUPERFAMILY PROTEIN"/>
    <property type="match status" value="1"/>
</dbReference>
<accession>A0A4Z0GL36</accession>
<keyword evidence="3" id="KW-1185">Reference proteome</keyword>
<evidence type="ECO:0000259" key="1">
    <source>
        <dbReference type="Pfam" id="PF01738"/>
    </source>
</evidence>
<sequence length="202" mass="23213">MFAYTKNRKKLVILVHEIYGVNKQMCSFAQWLDHLGIDVVCPNLLSRKSPFEESQDQEAYHYFMDYVGFEKGAAAINRIIDQFQDKYDAIYLMGFSVGATIAWICSAQNTSLSGVICFYGSRIRDYDQLIPKCPATLLFASDEKSFDVNDFIVKLKNRNYKNVALYLLDAKHGFANPYSEHFNSQAYRQSLVLVQSVIKPLR</sequence>
<feature type="domain" description="Dienelactone hydrolase" evidence="1">
    <location>
        <begin position="6"/>
        <end position="194"/>
    </location>
</feature>
<evidence type="ECO:0000313" key="3">
    <source>
        <dbReference type="Proteomes" id="UP000298347"/>
    </source>
</evidence>
<dbReference type="EMBL" id="SRJD01000012">
    <property type="protein sequence ID" value="TGA97673.1"/>
    <property type="molecule type" value="Genomic_DNA"/>
</dbReference>
<dbReference type="RefSeq" id="WP_135348883.1">
    <property type="nucleotide sequence ID" value="NZ_SRJD01000012.1"/>
</dbReference>
<organism evidence="2 3">
    <name type="scientific">Sporolactobacillus shoreae</name>
    <dbReference type="NCBI Taxonomy" id="1465501"/>
    <lineage>
        <taxon>Bacteria</taxon>
        <taxon>Bacillati</taxon>
        <taxon>Bacillota</taxon>
        <taxon>Bacilli</taxon>
        <taxon>Bacillales</taxon>
        <taxon>Sporolactobacillaceae</taxon>
        <taxon>Sporolactobacillus</taxon>
    </lineage>
</organism>
<dbReference type="InterPro" id="IPR051049">
    <property type="entry name" value="Dienelactone_hydrolase-like"/>
</dbReference>
<dbReference type="InterPro" id="IPR029058">
    <property type="entry name" value="AB_hydrolase_fold"/>
</dbReference>
<dbReference type="SUPFAM" id="SSF53474">
    <property type="entry name" value="alpha/beta-Hydrolases"/>
    <property type="match status" value="1"/>
</dbReference>
<dbReference type="Pfam" id="PF01738">
    <property type="entry name" value="DLH"/>
    <property type="match status" value="1"/>
</dbReference>
<dbReference type="Gene3D" id="3.40.50.1820">
    <property type="entry name" value="alpha/beta hydrolase"/>
    <property type="match status" value="1"/>
</dbReference>
<protein>
    <recommendedName>
        <fullName evidence="1">Dienelactone hydrolase domain-containing protein</fullName>
    </recommendedName>
</protein>